<keyword evidence="2" id="KW-1185">Reference proteome</keyword>
<proteinExistence type="predicted"/>
<dbReference type="EnsemblMetazoa" id="MESCA007233-RA">
    <property type="protein sequence ID" value="MESCA007233-PA"/>
    <property type="gene ID" value="MESCA007233"/>
</dbReference>
<name>T1GU31_MEGSC</name>
<reference evidence="2" key="1">
    <citation type="submission" date="2013-02" db="EMBL/GenBank/DDBJ databases">
        <authorList>
            <person name="Hughes D."/>
        </authorList>
    </citation>
    <scope>NUCLEOTIDE SEQUENCE</scope>
    <source>
        <strain>Durham</strain>
        <strain evidence="2">NC isolate 2 -- Noor lab</strain>
    </source>
</reference>
<evidence type="ECO:0000313" key="1">
    <source>
        <dbReference type="EnsemblMetazoa" id="MESCA007233-PA"/>
    </source>
</evidence>
<accession>T1GU31</accession>
<dbReference type="HOGENOM" id="CLU_2335998_0_0_1"/>
<sequence>MVRSIKRVLHFSLKDRPVKEIAMNIAMNIVHYRPLSQVSAFEEKPLTPNHFLIRVSNRIQTPLESDGIRRKSYPKHVKHILEKMDWRVLAYVGKADIY</sequence>
<dbReference type="EMBL" id="CAQQ02068019">
    <property type="status" value="NOT_ANNOTATED_CDS"/>
    <property type="molecule type" value="Genomic_DNA"/>
</dbReference>
<dbReference type="Proteomes" id="UP000015102">
    <property type="component" value="Unassembled WGS sequence"/>
</dbReference>
<protein>
    <submittedName>
        <fullName evidence="1">Uncharacterized protein</fullName>
    </submittedName>
</protein>
<evidence type="ECO:0000313" key="2">
    <source>
        <dbReference type="Proteomes" id="UP000015102"/>
    </source>
</evidence>
<dbReference type="AlphaFoldDB" id="T1GU31"/>
<reference evidence="1" key="2">
    <citation type="submission" date="2015-06" db="UniProtKB">
        <authorList>
            <consortium name="EnsemblMetazoa"/>
        </authorList>
    </citation>
    <scope>IDENTIFICATION</scope>
</reference>
<organism evidence="1 2">
    <name type="scientific">Megaselia scalaris</name>
    <name type="common">Humpbacked fly</name>
    <name type="synonym">Phora scalaris</name>
    <dbReference type="NCBI Taxonomy" id="36166"/>
    <lineage>
        <taxon>Eukaryota</taxon>
        <taxon>Metazoa</taxon>
        <taxon>Ecdysozoa</taxon>
        <taxon>Arthropoda</taxon>
        <taxon>Hexapoda</taxon>
        <taxon>Insecta</taxon>
        <taxon>Pterygota</taxon>
        <taxon>Neoptera</taxon>
        <taxon>Endopterygota</taxon>
        <taxon>Diptera</taxon>
        <taxon>Brachycera</taxon>
        <taxon>Muscomorpha</taxon>
        <taxon>Platypezoidea</taxon>
        <taxon>Phoridae</taxon>
        <taxon>Megaseliini</taxon>
        <taxon>Megaselia</taxon>
    </lineage>
</organism>